<dbReference type="InterPro" id="IPR013785">
    <property type="entry name" value="Aldolase_TIM"/>
</dbReference>
<dbReference type="Proteomes" id="UP000321562">
    <property type="component" value="Unassembled WGS sequence"/>
</dbReference>
<dbReference type="GO" id="GO:0010181">
    <property type="term" value="F:FMN binding"/>
    <property type="evidence" value="ECO:0007669"/>
    <property type="project" value="InterPro"/>
</dbReference>
<dbReference type="EMBL" id="VOPL01000001">
    <property type="protein sequence ID" value="TXB71348.1"/>
    <property type="molecule type" value="Genomic_DNA"/>
</dbReference>
<keyword evidence="8" id="KW-1185">Reference proteome</keyword>
<keyword evidence="2" id="KW-0285">Flavoprotein</keyword>
<dbReference type="GO" id="GO:0003959">
    <property type="term" value="F:NADPH dehydrogenase activity"/>
    <property type="evidence" value="ECO:0007669"/>
    <property type="project" value="InterPro"/>
</dbReference>
<evidence type="ECO:0000256" key="1">
    <source>
        <dbReference type="ARBA" id="ARBA00001917"/>
    </source>
</evidence>
<keyword evidence="5" id="KW-0560">Oxidoreductase</keyword>
<evidence type="ECO:0000256" key="3">
    <source>
        <dbReference type="ARBA" id="ARBA00022643"/>
    </source>
</evidence>
<evidence type="ECO:0000313" key="7">
    <source>
        <dbReference type="EMBL" id="TXB71348.1"/>
    </source>
</evidence>
<dbReference type="PANTHER" id="PTHR43303">
    <property type="entry name" value="NADPH DEHYDROGENASE C23G7.10C-RELATED"/>
    <property type="match status" value="1"/>
</dbReference>
<dbReference type="SUPFAM" id="SSF51395">
    <property type="entry name" value="FMN-linked oxidoreductases"/>
    <property type="match status" value="1"/>
</dbReference>
<proteinExistence type="predicted"/>
<comment type="caution">
    <text evidence="7">The sequence shown here is derived from an EMBL/GenBank/DDBJ whole genome shotgun (WGS) entry which is preliminary data.</text>
</comment>
<evidence type="ECO:0000256" key="4">
    <source>
        <dbReference type="ARBA" id="ARBA00022857"/>
    </source>
</evidence>
<dbReference type="Pfam" id="PF00724">
    <property type="entry name" value="Oxidored_FMN"/>
    <property type="match status" value="1"/>
</dbReference>
<comment type="cofactor">
    <cofactor evidence="1">
        <name>FMN</name>
        <dbReference type="ChEBI" id="CHEBI:58210"/>
    </cofactor>
</comment>
<dbReference type="AlphaFoldDB" id="A0A5C6SAG8"/>
<evidence type="ECO:0000313" key="8">
    <source>
        <dbReference type="Proteomes" id="UP000321562"/>
    </source>
</evidence>
<keyword evidence="4" id="KW-0521">NADP</keyword>
<keyword evidence="3" id="KW-0288">FMN</keyword>
<dbReference type="OrthoDB" id="9784632at2"/>
<gene>
    <name evidence="7" type="ORF">FQV27_03475</name>
</gene>
<evidence type="ECO:0000256" key="5">
    <source>
        <dbReference type="ARBA" id="ARBA00023002"/>
    </source>
</evidence>
<dbReference type="Gene3D" id="3.20.20.70">
    <property type="entry name" value="Aldolase class I"/>
    <property type="match status" value="1"/>
</dbReference>
<dbReference type="GO" id="GO:0050661">
    <property type="term" value="F:NADP binding"/>
    <property type="evidence" value="ECO:0007669"/>
    <property type="project" value="InterPro"/>
</dbReference>
<evidence type="ECO:0000256" key="2">
    <source>
        <dbReference type="ARBA" id="ARBA00022630"/>
    </source>
</evidence>
<name>A0A5C6SAG8_9RHOB</name>
<accession>A0A5C6SAG8</accession>
<protein>
    <submittedName>
        <fullName evidence="7">NADH:flavin oxidoreductase/NADH oxidase</fullName>
    </submittedName>
</protein>
<dbReference type="PANTHER" id="PTHR43303:SF4">
    <property type="entry name" value="NADPH DEHYDROGENASE C23G7.10C-RELATED"/>
    <property type="match status" value="1"/>
</dbReference>
<organism evidence="7 8">
    <name type="scientific">Paracoccus aurantiacus</name>
    <dbReference type="NCBI Taxonomy" id="2599412"/>
    <lineage>
        <taxon>Bacteria</taxon>
        <taxon>Pseudomonadati</taxon>
        <taxon>Pseudomonadota</taxon>
        <taxon>Alphaproteobacteria</taxon>
        <taxon>Rhodobacterales</taxon>
        <taxon>Paracoccaceae</taxon>
        <taxon>Paracoccus</taxon>
    </lineage>
</organism>
<dbReference type="InterPro" id="IPR044152">
    <property type="entry name" value="YqjM-like"/>
</dbReference>
<evidence type="ECO:0000259" key="6">
    <source>
        <dbReference type="Pfam" id="PF00724"/>
    </source>
</evidence>
<sequence>MPELFDSLTLRGLTLRNRIAVSPMCQYSATDGLANDWHRTHLSSLARGGAGLVTIEATGVTPEGRITPGCLGLWNDAQAEALAPIVAEIGKSGAASGIQLAHAGRKASANAPWEGDNHIPGNDPRGWQTIAPSAIAFGGDLPKIPREMTLDDIARVQQGFVDAALRANEIGLDSLMLHFAHGYLGQSFLSPHSNTRTDAYGGSAANRARFLIETLAAVRKVWPEQKPILARIGVIEFDGQDEETLGDAIDTIRSLKAEGLDLVDVSMGFSTPDADIPWGPAFLAPIAGRVRQETGLPTSTSWYISKPEQANQLIEDELVDLISLGRPMLTNPHWPYDAAQKLGVENPAWATLPTPYAHWLQRYRAA</sequence>
<reference evidence="7 8" key="1">
    <citation type="submission" date="2019-08" db="EMBL/GenBank/DDBJ databases">
        <authorList>
            <person name="Ye J."/>
        </authorList>
    </citation>
    <scope>NUCLEOTIDE SEQUENCE [LARGE SCALE GENOMIC DNA]</scope>
    <source>
        <strain evidence="7 8">TK008</strain>
    </source>
</reference>
<dbReference type="InterPro" id="IPR001155">
    <property type="entry name" value="OxRdtase_FMN_N"/>
</dbReference>
<feature type="domain" description="NADH:flavin oxidoreductase/NADH oxidase N-terminal" evidence="6">
    <location>
        <begin position="3"/>
        <end position="342"/>
    </location>
</feature>
<dbReference type="CDD" id="cd02932">
    <property type="entry name" value="OYE_YqiM_FMN"/>
    <property type="match status" value="1"/>
</dbReference>